<name>A0AAV0X638_9HEMI</name>
<protein>
    <recommendedName>
        <fullName evidence="3">Transposase domain-containing protein</fullName>
    </recommendedName>
</protein>
<comment type="caution">
    <text evidence="1">The sequence shown here is derived from an EMBL/GenBank/DDBJ whole genome shotgun (WGS) entry which is preliminary data.</text>
</comment>
<evidence type="ECO:0000313" key="1">
    <source>
        <dbReference type="EMBL" id="CAI6363171.1"/>
    </source>
</evidence>
<evidence type="ECO:0000313" key="2">
    <source>
        <dbReference type="Proteomes" id="UP001160148"/>
    </source>
</evidence>
<proteinExistence type="predicted"/>
<dbReference type="AlphaFoldDB" id="A0AAV0X638"/>
<dbReference type="EMBL" id="CARXXK010000003">
    <property type="protein sequence ID" value="CAI6363171.1"/>
    <property type="molecule type" value="Genomic_DNA"/>
</dbReference>
<dbReference type="Proteomes" id="UP001160148">
    <property type="component" value="Unassembled WGS sequence"/>
</dbReference>
<dbReference type="PANTHER" id="PTHR33053">
    <property type="entry name" value="PROTEIN, PUTATIVE-RELATED"/>
    <property type="match status" value="1"/>
</dbReference>
<keyword evidence="2" id="KW-1185">Reference proteome</keyword>
<gene>
    <name evidence="1" type="ORF">MEUPH1_LOCUS18160</name>
</gene>
<organism evidence="1 2">
    <name type="scientific">Macrosiphum euphorbiae</name>
    <name type="common">potato aphid</name>
    <dbReference type="NCBI Taxonomy" id="13131"/>
    <lineage>
        <taxon>Eukaryota</taxon>
        <taxon>Metazoa</taxon>
        <taxon>Ecdysozoa</taxon>
        <taxon>Arthropoda</taxon>
        <taxon>Hexapoda</taxon>
        <taxon>Insecta</taxon>
        <taxon>Pterygota</taxon>
        <taxon>Neoptera</taxon>
        <taxon>Paraneoptera</taxon>
        <taxon>Hemiptera</taxon>
        <taxon>Sternorrhyncha</taxon>
        <taxon>Aphidomorpha</taxon>
        <taxon>Aphidoidea</taxon>
        <taxon>Aphididae</taxon>
        <taxon>Macrosiphini</taxon>
        <taxon>Macrosiphum</taxon>
    </lineage>
</organism>
<reference evidence="1 2" key="1">
    <citation type="submission" date="2023-01" db="EMBL/GenBank/DDBJ databases">
        <authorList>
            <person name="Whitehead M."/>
        </authorList>
    </citation>
    <scope>NUCLEOTIDE SEQUENCE [LARGE SCALE GENOMIC DNA]</scope>
</reference>
<accession>A0AAV0X638</accession>
<sequence length="676" mass="77780">MREELDTYNFGSTNDSDAYSINEISVVDNDNCPDLSIHQEVTPLLNTLTTDMEDNNLELEYHDFEDHNYIIDEVQLHNESDSTSSSNVSNHFMTNFSIDSELAQWALLHKIPHTAVNSLLHLLRKHKCFLHLPKDARTLLHTKPAQIQSIRDVQPGKYHHFGLEVGILRHLSPENTLQTEIKVVIGIDGLPIAKSNSNKFYPILAYMRPTSNIVFPVGLYFGTEKPSDSNEFLKDFVNETKHLVTHGILIENKLFKVKIDVFCCDTPAKAFILRIKSHNGFFSCSRCEIEGEYKSNRVCFPYSKPNRQPNKRTHTGYLARSQNRHHLASITNSCVTEIPGLDIVHNFSLDYMHLVCLGVTKKLILLWMKGPLSVRLPSWKIKEMSNLSLNLKPSFACEFSRKPRRLEDILRWKATELRTFLLYIGPVILKGVLTDNCFNNFMSLNIAMIILLSPDYASLIDYAQQLLDYFVQTFEQIYGQYLMSHNIHGLLHLVEDYNKYGPLDKCSTFPFENYMKVIKSMLRKPDKPLEQVIMRYNEGKFLKSKIEETDGLFFGEHSKGPLLKNTINPQFKSMTLGNYKIKSYVIGDSYFCTLKNEHVQLVNIAHSKDTGDVVLIGKRFEKQEDFYSRPINSSCLGIYIVKQLSNTLRCWDIKDVKKKIMILCCSDKLIAVPLIH</sequence>
<evidence type="ECO:0008006" key="3">
    <source>
        <dbReference type="Google" id="ProtNLM"/>
    </source>
</evidence>
<dbReference type="PANTHER" id="PTHR33053:SF24">
    <property type="entry name" value="TRANSPOSASE DOMAIN-CONTAINING PROTEIN"/>
    <property type="match status" value="1"/>
</dbReference>